<dbReference type="Pfam" id="PF08028">
    <property type="entry name" value="Acyl-CoA_dh_2"/>
    <property type="match status" value="1"/>
</dbReference>
<dbReference type="EMBL" id="BAAAFR010000001">
    <property type="protein sequence ID" value="GAA0315314.1"/>
    <property type="molecule type" value="Genomic_DNA"/>
</dbReference>
<dbReference type="InterPro" id="IPR036250">
    <property type="entry name" value="AcylCo_DH-like_C"/>
</dbReference>
<keyword evidence="1" id="KW-0560">Oxidoreductase</keyword>
<evidence type="ECO:0000313" key="4">
    <source>
        <dbReference type="EMBL" id="GAA0315314.1"/>
    </source>
</evidence>
<dbReference type="Gene3D" id="2.40.110.10">
    <property type="entry name" value="Butyryl-CoA Dehydrogenase, subunit A, domain 2"/>
    <property type="match status" value="1"/>
</dbReference>
<dbReference type="Gene3D" id="1.10.540.10">
    <property type="entry name" value="Acyl-CoA dehydrogenase/oxidase, N-terminal domain"/>
    <property type="match status" value="1"/>
</dbReference>
<feature type="domain" description="Acyl-CoA dehydrogenase C-terminal" evidence="3">
    <location>
        <begin position="226"/>
        <end position="356"/>
    </location>
</feature>
<evidence type="ECO:0000313" key="5">
    <source>
        <dbReference type="Proteomes" id="UP001501787"/>
    </source>
</evidence>
<dbReference type="InterPro" id="IPR013786">
    <property type="entry name" value="AcylCoA_DH/ox_N"/>
</dbReference>
<dbReference type="PANTHER" id="PTHR43884:SF12">
    <property type="entry name" value="ISOVALERYL-COA DEHYDROGENASE, MITOCHONDRIAL-RELATED"/>
    <property type="match status" value="1"/>
</dbReference>
<dbReference type="InterPro" id="IPR037069">
    <property type="entry name" value="AcylCoA_DH/ox_N_sf"/>
</dbReference>
<dbReference type="Proteomes" id="UP001501787">
    <property type="component" value="Unassembled WGS sequence"/>
</dbReference>
<feature type="domain" description="Acyl-CoA dehydrogenase/oxidase N-terminal" evidence="2">
    <location>
        <begin position="19"/>
        <end position="85"/>
    </location>
</feature>
<comment type="caution">
    <text evidence="4">The sequence shown here is derived from an EMBL/GenBank/DDBJ whole genome shotgun (WGS) entry which is preliminary data.</text>
</comment>
<evidence type="ECO:0000256" key="1">
    <source>
        <dbReference type="ARBA" id="ARBA00023002"/>
    </source>
</evidence>
<dbReference type="InterPro" id="IPR013107">
    <property type="entry name" value="Acyl-CoA_DH_C"/>
</dbReference>
<dbReference type="SUPFAM" id="SSF47203">
    <property type="entry name" value="Acyl-CoA dehydrogenase C-terminal domain-like"/>
    <property type="match status" value="1"/>
</dbReference>
<dbReference type="PIRSF" id="PIRSF016578">
    <property type="entry name" value="HsaA"/>
    <property type="match status" value="1"/>
</dbReference>
<dbReference type="InterPro" id="IPR046373">
    <property type="entry name" value="Acyl-CoA_Oxase/DH_mid-dom_sf"/>
</dbReference>
<name>A0ABN0VRC4_9GAMM</name>
<dbReference type="Pfam" id="PF02771">
    <property type="entry name" value="Acyl-CoA_dh_N"/>
    <property type="match status" value="1"/>
</dbReference>
<protein>
    <submittedName>
        <fullName evidence="4">Acyl-CoA dehydrogenase family protein</fullName>
    </submittedName>
</protein>
<reference evidence="4 5" key="1">
    <citation type="journal article" date="2019" name="Int. J. Syst. Evol. Microbiol.">
        <title>The Global Catalogue of Microorganisms (GCM) 10K type strain sequencing project: providing services to taxonomists for standard genome sequencing and annotation.</title>
        <authorList>
            <consortium name="The Broad Institute Genomics Platform"/>
            <consortium name="The Broad Institute Genome Sequencing Center for Infectious Disease"/>
            <person name="Wu L."/>
            <person name="Ma J."/>
        </authorList>
    </citation>
    <scope>NUCLEOTIDE SEQUENCE [LARGE SCALE GENOMIC DNA]</scope>
    <source>
        <strain evidence="4 5">JCM 16343</strain>
    </source>
</reference>
<dbReference type="Gene3D" id="1.20.140.10">
    <property type="entry name" value="Butyryl-CoA Dehydrogenase, subunit A, domain 3"/>
    <property type="match status" value="1"/>
</dbReference>
<proteinExistence type="predicted"/>
<evidence type="ECO:0000259" key="2">
    <source>
        <dbReference type="Pfam" id="PF02771"/>
    </source>
</evidence>
<dbReference type="RefSeq" id="WP_201503472.1">
    <property type="nucleotide sequence ID" value="NZ_BAAAFR010000001.1"/>
</dbReference>
<sequence>MTTITPLIEHPDLDALLDDIRKRADDCEKQRHIDQDIIERFKAIGVYRAFVPKRFGGDERSPTDFLRLIETIAMADGSAGWVASFGMNPFYLGGLPMPTIEKVWADTPDVVFAGAIFPVRPAEVRDDSYVVSGRWKFASGCMGASLIGVGIKPETEGALPRIAVMPAESLQIDETWDMIGMRATGSHDVVAENVIVPKEWSFIRGGDITLTEPLFKYPPLSLATQVLAVTTLGLAREALDIITSEAGARKSVTGAPNLGEREYVQIAIGKAEAKMLASKAFFYQATEAVWDTIMAGETPSDAQISLLRLSSSHLTHECVGVVNTVYKLMGMTSADNSHAMTRIYRDASLVGQHAFMGEITFRNAGAMAFNHAPYPGYL</sequence>
<keyword evidence="5" id="KW-1185">Reference proteome</keyword>
<dbReference type="InterPro" id="IPR009100">
    <property type="entry name" value="AcylCoA_DH/oxidase_NM_dom_sf"/>
</dbReference>
<gene>
    <name evidence="4" type="ORF">GCM10009129_10710</name>
</gene>
<organism evidence="4 5">
    <name type="scientific">Psychrobacter aestuarii</name>
    <dbReference type="NCBI Taxonomy" id="556327"/>
    <lineage>
        <taxon>Bacteria</taxon>
        <taxon>Pseudomonadati</taxon>
        <taxon>Pseudomonadota</taxon>
        <taxon>Gammaproteobacteria</taxon>
        <taxon>Moraxellales</taxon>
        <taxon>Moraxellaceae</taxon>
        <taxon>Psychrobacter</taxon>
    </lineage>
</organism>
<accession>A0ABN0VRC4</accession>
<dbReference type="SUPFAM" id="SSF56645">
    <property type="entry name" value="Acyl-CoA dehydrogenase NM domain-like"/>
    <property type="match status" value="1"/>
</dbReference>
<dbReference type="PANTHER" id="PTHR43884">
    <property type="entry name" value="ACYL-COA DEHYDROGENASE"/>
    <property type="match status" value="1"/>
</dbReference>
<evidence type="ECO:0000259" key="3">
    <source>
        <dbReference type="Pfam" id="PF08028"/>
    </source>
</evidence>